<evidence type="ECO:0000313" key="2">
    <source>
        <dbReference type="EMBL" id="MBL0739948.1"/>
    </source>
</evidence>
<sequence>MSQSVSTSIMVFAALVLFYFCCGIFLVKPTRATTTQVAHPGATILYFRAGLAMPFITSTDGMISDSDRTVNTFTRAAMDTTVNAVLESKVILELPYSKWLYLRSTGGVDYMY</sequence>
<keyword evidence="1" id="KW-0472">Membrane</keyword>
<gene>
    <name evidence="2" type="ORF">JI741_01900</name>
</gene>
<keyword evidence="1" id="KW-1133">Transmembrane helix</keyword>
<keyword evidence="3" id="KW-1185">Reference proteome</keyword>
<accession>A0ABS1KL38</accession>
<feature type="transmembrane region" description="Helical" evidence="1">
    <location>
        <begin position="6"/>
        <end position="27"/>
    </location>
</feature>
<reference evidence="2 3" key="1">
    <citation type="submission" date="2021-01" db="EMBL/GenBank/DDBJ databases">
        <title>Chryseolinea sp. Jin1 Genome sequencing and assembly.</title>
        <authorList>
            <person name="Kim I."/>
        </authorList>
    </citation>
    <scope>NUCLEOTIDE SEQUENCE [LARGE SCALE GENOMIC DNA]</scope>
    <source>
        <strain evidence="2 3">Jin1</strain>
    </source>
</reference>
<evidence type="ECO:0000313" key="3">
    <source>
        <dbReference type="Proteomes" id="UP000613030"/>
    </source>
</evidence>
<proteinExistence type="predicted"/>
<evidence type="ECO:0000256" key="1">
    <source>
        <dbReference type="SAM" id="Phobius"/>
    </source>
</evidence>
<organism evidence="2 3">
    <name type="scientific">Chryseolinea lacunae</name>
    <dbReference type="NCBI Taxonomy" id="2801331"/>
    <lineage>
        <taxon>Bacteria</taxon>
        <taxon>Pseudomonadati</taxon>
        <taxon>Bacteroidota</taxon>
        <taxon>Cytophagia</taxon>
        <taxon>Cytophagales</taxon>
        <taxon>Fulvivirgaceae</taxon>
        <taxon>Chryseolinea</taxon>
    </lineage>
</organism>
<dbReference type="EMBL" id="JAERRB010000001">
    <property type="protein sequence ID" value="MBL0739948.1"/>
    <property type="molecule type" value="Genomic_DNA"/>
</dbReference>
<keyword evidence="1" id="KW-0812">Transmembrane</keyword>
<dbReference type="RefSeq" id="WP_202006909.1">
    <property type="nucleotide sequence ID" value="NZ_JAERRB010000001.1"/>
</dbReference>
<comment type="caution">
    <text evidence="2">The sequence shown here is derived from an EMBL/GenBank/DDBJ whole genome shotgun (WGS) entry which is preliminary data.</text>
</comment>
<name>A0ABS1KL38_9BACT</name>
<dbReference type="Proteomes" id="UP000613030">
    <property type="component" value="Unassembled WGS sequence"/>
</dbReference>
<protein>
    <submittedName>
        <fullName evidence="2">Uncharacterized protein</fullName>
    </submittedName>
</protein>